<evidence type="ECO:0000313" key="3">
    <source>
        <dbReference type="Proteomes" id="UP001500102"/>
    </source>
</evidence>
<name>A0ABN2Z9H2_9MICC</name>
<gene>
    <name evidence="2" type="ORF">GCM10009825_25570</name>
</gene>
<accession>A0ABN2Z9H2</accession>
<reference evidence="2 3" key="1">
    <citation type="journal article" date="2019" name="Int. J. Syst. Evol. Microbiol.">
        <title>The Global Catalogue of Microorganisms (GCM) 10K type strain sequencing project: providing services to taxonomists for standard genome sequencing and annotation.</title>
        <authorList>
            <consortium name="The Broad Institute Genomics Platform"/>
            <consortium name="The Broad Institute Genome Sequencing Center for Infectious Disease"/>
            <person name="Wu L."/>
            <person name="Ma J."/>
        </authorList>
    </citation>
    <scope>NUCLEOTIDE SEQUENCE [LARGE SCALE GENOMIC DNA]</scope>
    <source>
        <strain evidence="2 3">JCM 15921</strain>
    </source>
</reference>
<dbReference type="Proteomes" id="UP001500102">
    <property type="component" value="Unassembled WGS sequence"/>
</dbReference>
<keyword evidence="1" id="KW-0732">Signal</keyword>
<protein>
    <submittedName>
        <fullName evidence="2">Uncharacterized protein</fullName>
    </submittedName>
</protein>
<keyword evidence="3" id="KW-1185">Reference proteome</keyword>
<dbReference type="EMBL" id="BAAAQB010000035">
    <property type="protein sequence ID" value="GAA2138876.1"/>
    <property type="molecule type" value="Genomic_DNA"/>
</dbReference>
<evidence type="ECO:0000313" key="2">
    <source>
        <dbReference type="EMBL" id="GAA2138876.1"/>
    </source>
</evidence>
<feature type="chain" id="PRO_5046019780" evidence="1">
    <location>
        <begin position="36"/>
        <end position="136"/>
    </location>
</feature>
<comment type="caution">
    <text evidence="2">The sequence shown here is derived from an EMBL/GenBank/DDBJ whole genome shotgun (WGS) entry which is preliminary data.</text>
</comment>
<sequence>MPALKRSIFRKAAATAALSVALGAGALTVAAPASANGGTPASCAETAAPCTAGVSTVYVTPGTILGANTYGWPKGTKLEYRWFLNGEIFAGGWNATTKVWGPPAVDSKGDKYVVRVKGTLAGKVSYRFSRTYVVRY</sequence>
<proteinExistence type="predicted"/>
<evidence type="ECO:0000256" key="1">
    <source>
        <dbReference type="SAM" id="SignalP"/>
    </source>
</evidence>
<organism evidence="2 3">
    <name type="scientific">Arthrobacter humicola</name>
    <dbReference type="NCBI Taxonomy" id="409291"/>
    <lineage>
        <taxon>Bacteria</taxon>
        <taxon>Bacillati</taxon>
        <taxon>Actinomycetota</taxon>
        <taxon>Actinomycetes</taxon>
        <taxon>Micrococcales</taxon>
        <taxon>Micrococcaceae</taxon>
        <taxon>Arthrobacter</taxon>
    </lineage>
</organism>
<feature type="signal peptide" evidence="1">
    <location>
        <begin position="1"/>
        <end position="35"/>
    </location>
</feature>